<dbReference type="RefSeq" id="WP_076837198.1">
    <property type="nucleotide sequence ID" value="NZ_CP019434.1"/>
</dbReference>
<evidence type="ECO:0000259" key="1">
    <source>
        <dbReference type="Pfam" id="PF09968"/>
    </source>
</evidence>
<dbReference type="CDD" id="cd01048">
    <property type="entry name" value="Ferritin_like_AB2"/>
    <property type="match status" value="1"/>
</dbReference>
<reference evidence="2 3" key="1">
    <citation type="submission" date="2017-01" db="EMBL/GenBank/DDBJ databases">
        <title>Draft sequence of Acidihalobacter ferrooxidans strain DSM 14175 (strain V8).</title>
        <authorList>
            <person name="Khaleque H.N."/>
            <person name="Ramsay J.P."/>
            <person name="Murphy R.J.T."/>
            <person name="Kaksonen A.H."/>
            <person name="Boxall N.J."/>
            <person name="Watkin E.L.J."/>
        </authorList>
    </citation>
    <scope>NUCLEOTIDE SEQUENCE [LARGE SCALE GENOMIC DNA]</scope>
    <source>
        <strain evidence="2 3">V8</strain>
    </source>
</reference>
<evidence type="ECO:0000313" key="3">
    <source>
        <dbReference type="Proteomes" id="UP000243807"/>
    </source>
</evidence>
<proteinExistence type="predicted"/>
<keyword evidence="3" id="KW-1185">Reference proteome</keyword>
<evidence type="ECO:0000313" key="2">
    <source>
        <dbReference type="EMBL" id="APZ43558.1"/>
    </source>
</evidence>
<name>A0A1P8UIA0_9GAMM</name>
<dbReference type="AlphaFoldDB" id="A0A1P8UIA0"/>
<dbReference type="InterPro" id="IPR012347">
    <property type="entry name" value="Ferritin-like"/>
</dbReference>
<dbReference type="Pfam" id="PF09968">
    <property type="entry name" value="DUF2202"/>
    <property type="match status" value="1"/>
</dbReference>
<dbReference type="InterPro" id="IPR019243">
    <property type="entry name" value="DUF2202"/>
</dbReference>
<gene>
    <name evidence="2" type="ORF">BW247_11045</name>
</gene>
<protein>
    <recommendedName>
        <fullName evidence="1">DUF2202 domain-containing protein</fullName>
    </recommendedName>
</protein>
<dbReference type="EMBL" id="CP019434">
    <property type="protein sequence ID" value="APZ43558.1"/>
    <property type="molecule type" value="Genomic_DNA"/>
</dbReference>
<dbReference type="Proteomes" id="UP000243807">
    <property type="component" value="Chromosome"/>
</dbReference>
<organism evidence="2 3">
    <name type="scientific">Acidihalobacter ferrooxydans</name>
    <dbReference type="NCBI Taxonomy" id="1765967"/>
    <lineage>
        <taxon>Bacteria</taxon>
        <taxon>Pseudomonadati</taxon>
        <taxon>Pseudomonadota</taxon>
        <taxon>Gammaproteobacteria</taxon>
        <taxon>Chromatiales</taxon>
        <taxon>Ectothiorhodospiraceae</taxon>
        <taxon>Acidihalobacter</taxon>
    </lineage>
</organism>
<feature type="domain" description="DUF2202" evidence="1">
    <location>
        <begin position="39"/>
        <end position="199"/>
    </location>
</feature>
<dbReference type="InterPro" id="IPR009078">
    <property type="entry name" value="Ferritin-like_SF"/>
</dbReference>
<dbReference type="STRING" id="1765967.BW247_11045"/>
<sequence>MNRRDFIRRGIVFATITATGAGFALRGAAAATLGHEATDELRFMRQEEKLARDIYQQAYARWHLPVFANVAQAEQRHMDAIWRMLARYGIADSLRDPQAQGGFTDPRLAKLYSELQVRIERSADEALLAAGLIEEVDILDLRKAAKTAPDQSLRRVYANLERGSRNHLRSFASAWMQRTGKHYVAQAMPQAQVDDILASPLERGGNGMGMGH</sequence>
<dbReference type="KEGG" id="afy:BW247_11045"/>
<dbReference type="OrthoDB" id="9801086at2"/>
<dbReference type="SUPFAM" id="SSF47240">
    <property type="entry name" value="Ferritin-like"/>
    <property type="match status" value="1"/>
</dbReference>
<accession>A0A1P8UIA0</accession>
<dbReference type="Gene3D" id="1.20.1260.10">
    <property type="match status" value="1"/>
</dbReference>